<dbReference type="PROSITE" id="PS51318">
    <property type="entry name" value="TAT"/>
    <property type="match status" value="1"/>
</dbReference>
<organism evidence="1 2">
    <name type="scientific">Roseimicrobium gellanilyticum</name>
    <dbReference type="NCBI Taxonomy" id="748857"/>
    <lineage>
        <taxon>Bacteria</taxon>
        <taxon>Pseudomonadati</taxon>
        <taxon>Verrucomicrobiota</taxon>
        <taxon>Verrucomicrobiia</taxon>
        <taxon>Verrucomicrobiales</taxon>
        <taxon>Verrucomicrobiaceae</taxon>
        <taxon>Roseimicrobium</taxon>
    </lineage>
</organism>
<reference evidence="1 2" key="1">
    <citation type="submission" date="2018-06" db="EMBL/GenBank/DDBJ databases">
        <title>Genomic Encyclopedia of Type Strains, Phase IV (KMG-IV): sequencing the most valuable type-strain genomes for metagenomic binning, comparative biology and taxonomic classification.</title>
        <authorList>
            <person name="Goeker M."/>
        </authorList>
    </citation>
    <scope>NUCLEOTIDE SEQUENCE [LARGE SCALE GENOMIC DNA]</scope>
    <source>
        <strain evidence="1 2">DSM 25532</strain>
    </source>
</reference>
<accession>A0A366HSK8</accession>
<proteinExistence type="predicted"/>
<gene>
    <name evidence="1" type="ORF">DES53_102474</name>
</gene>
<dbReference type="RefSeq" id="WP_113957628.1">
    <property type="nucleotide sequence ID" value="NZ_QNRR01000002.1"/>
</dbReference>
<name>A0A366HSK8_9BACT</name>
<dbReference type="EMBL" id="QNRR01000002">
    <property type="protein sequence ID" value="RBP46088.1"/>
    <property type="molecule type" value="Genomic_DNA"/>
</dbReference>
<dbReference type="OrthoDB" id="181779at2"/>
<dbReference type="InterPro" id="IPR006311">
    <property type="entry name" value="TAT_signal"/>
</dbReference>
<dbReference type="Proteomes" id="UP000253426">
    <property type="component" value="Unassembled WGS sequence"/>
</dbReference>
<dbReference type="AlphaFoldDB" id="A0A366HSK8"/>
<evidence type="ECO:0000313" key="2">
    <source>
        <dbReference type="Proteomes" id="UP000253426"/>
    </source>
</evidence>
<protein>
    <submittedName>
        <fullName evidence="1">Uncharacterized protein</fullName>
    </submittedName>
</protein>
<sequence length="522" mass="56605">MNALQSRRAFLSNVGKGTIAATIGPALAGELGLAPSASAADGPKALNFGDMESLVCFMQETPVAGLQAALAEKVKAGVPLKKLVAAGVLANARTFGGEDYVGFHTLMALSPALSMSGNMASEKEKALPIFKVLYRNTNRIQEHGGRGNEVLHEVDGQASGLTASPTELLQVMKTKDEAATEKLMARMVSRDPEEAFDALLYCVQENPEVHRTVLPYRAWDLLDVVGEENASTMLRQSLHYCLKAEKYRKPEWEEHSRILTKLLDEHKLLEKDSGTRTATDDYVEQLSKTIFEGTAEQAASAVAHAIAEGFDPMAIGEAISLAANQLVLRDVGRPPAWESPGKPVGSVHGDSVGVHASDSIHAWRNLAGIAKGRNAHACLILGAWQVARDRGYSGEGRDFLKWTPLPTKYQIGSVKGKDQDTLLAELNEAIKGNLQAQSAAIVHQCGQLGIPEKPVFQALLRYAVSEDGALHAEKYYQTTWDEFHRTRPSFRWRHLVALARVTASEYGRPAAGQAEARELLGV</sequence>
<evidence type="ECO:0000313" key="1">
    <source>
        <dbReference type="EMBL" id="RBP46088.1"/>
    </source>
</evidence>
<keyword evidence="2" id="KW-1185">Reference proteome</keyword>
<comment type="caution">
    <text evidence="1">The sequence shown here is derived from an EMBL/GenBank/DDBJ whole genome shotgun (WGS) entry which is preliminary data.</text>
</comment>